<feature type="compositionally biased region" description="Basic and acidic residues" evidence="2">
    <location>
        <begin position="393"/>
        <end position="432"/>
    </location>
</feature>
<evidence type="ECO:0000313" key="4">
    <source>
        <dbReference type="EMBL" id="SDI16824.1"/>
    </source>
</evidence>
<evidence type="ECO:0000256" key="1">
    <source>
        <dbReference type="ARBA" id="ARBA00022737"/>
    </source>
</evidence>
<keyword evidence="1" id="KW-0677">Repeat</keyword>
<evidence type="ECO:0000256" key="2">
    <source>
        <dbReference type="SAM" id="MobiDB-lite"/>
    </source>
</evidence>
<feature type="compositionally biased region" description="Polar residues" evidence="2">
    <location>
        <begin position="522"/>
        <end position="531"/>
    </location>
</feature>
<dbReference type="RefSeq" id="WP_093174412.1">
    <property type="nucleotide sequence ID" value="NZ_FNCN01000036.1"/>
</dbReference>
<evidence type="ECO:0000259" key="3">
    <source>
        <dbReference type="Pfam" id="PF25023"/>
    </source>
</evidence>
<feature type="region of interest" description="Disordered" evidence="2">
    <location>
        <begin position="389"/>
        <end position="436"/>
    </location>
</feature>
<dbReference type="EMBL" id="FNCN01000036">
    <property type="protein sequence ID" value="SDI16824.1"/>
    <property type="molecule type" value="Genomic_DNA"/>
</dbReference>
<dbReference type="PANTHER" id="PTHR32305:SF17">
    <property type="entry name" value="TRNA NUCLEASE WAPA"/>
    <property type="match status" value="1"/>
</dbReference>
<proteinExistence type="predicted"/>
<name>A0A1G8ID56_9ACTN</name>
<dbReference type="STRING" id="504805.SAMN05421505_13658"/>
<dbReference type="Proteomes" id="UP000198923">
    <property type="component" value="Unassembled WGS sequence"/>
</dbReference>
<dbReference type="Gene3D" id="2.180.10.10">
    <property type="entry name" value="RHS repeat-associated core"/>
    <property type="match status" value="1"/>
</dbReference>
<dbReference type="InterPro" id="IPR022385">
    <property type="entry name" value="Rhs_assc_core"/>
</dbReference>
<feature type="region of interest" description="Disordered" evidence="2">
    <location>
        <begin position="504"/>
        <end position="531"/>
    </location>
</feature>
<dbReference type="InterPro" id="IPR056823">
    <property type="entry name" value="TEN-like_YD-shell"/>
</dbReference>
<accession>A0A1G8ID56</accession>
<gene>
    <name evidence="4" type="ORF">SAMN05421505_13658</name>
</gene>
<dbReference type="InterPro" id="IPR050708">
    <property type="entry name" value="T6SS_VgrG/RHS"/>
</dbReference>
<dbReference type="OrthoDB" id="291011at2"/>
<reference evidence="4 5" key="1">
    <citation type="submission" date="2016-10" db="EMBL/GenBank/DDBJ databases">
        <authorList>
            <person name="de Groot N.N."/>
        </authorList>
    </citation>
    <scope>NUCLEOTIDE SEQUENCE [LARGE SCALE GENOMIC DNA]</scope>
    <source>
        <strain evidence="4 5">CPCC 201354</strain>
    </source>
</reference>
<dbReference type="Pfam" id="PF25023">
    <property type="entry name" value="TEN_YD-shell"/>
    <property type="match status" value="1"/>
</dbReference>
<keyword evidence="5" id="KW-1185">Reference proteome</keyword>
<protein>
    <submittedName>
        <fullName evidence="4">RHS repeat-associated core domain-containing protein</fullName>
    </submittedName>
</protein>
<dbReference type="InterPro" id="IPR006530">
    <property type="entry name" value="YD"/>
</dbReference>
<dbReference type="NCBIfam" id="TIGR01643">
    <property type="entry name" value="YD_repeat_2x"/>
    <property type="match status" value="1"/>
</dbReference>
<feature type="domain" description="Teneurin-like YD-shell" evidence="3">
    <location>
        <begin position="98"/>
        <end position="341"/>
    </location>
</feature>
<dbReference type="NCBIfam" id="TIGR03696">
    <property type="entry name" value="Rhs_assc_core"/>
    <property type="match status" value="1"/>
</dbReference>
<sequence length="598" mass="64845">MRRNHAYETTTGLPSQVTTLTKADAASPATSQDDRYTYNAAGNITRVLDAASAIPGTTDGQTECYTYDARLRLATAFTTTGATCAAGPDSHGPDPYSHTYAYDAVGNVTALTDGTATATYSYPTSPAAARPNAVTSITRPSGTDTYSYDNGGHLTARNVSGTAGTFTWDPAGRLASATIGGQSTSMVYDASGERLIRRDPGGKTTLYLGGTELELSAGTVTAKRHYTAADGTSVAMREPGGLTWLLPGLHGSTQLAVADTPAAAVSRERHLPYGKRRGGDDLPFTDRGFLGKTEDASTGLTYLSARYYDPEIARFISPDPLLDLRIPQWANPYSYAGNNPIGMSDPTGLRIDTGNRKSDATFAKTHHPNGAKKSKTWLRAEKKHNAYLKKQRERAAQQKSEREAVRRRLIEKDRNYDRRNRRVHDNSPEARRERFRRSVHKSVNGFFATVSGMLDSIAYPGSSPSAIEKIKKRNGYQCGCSLDRKAHAKGVATGPDVAMTLIGGVRGPGPGRGRPPLKQLHPDSSLNKSSLDYWSKQRTADIVDSLSPRATEPLTAKPDGTIMQGNTRVRILRDRGYDVDSLPRVTHNPRLPEDGFWD</sequence>
<dbReference type="PANTHER" id="PTHR32305">
    <property type="match status" value="1"/>
</dbReference>
<evidence type="ECO:0000313" key="5">
    <source>
        <dbReference type="Proteomes" id="UP000198923"/>
    </source>
</evidence>
<dbReference type="AlphaFoldDB" id="A0A1G8ID56"/>
<organism evidence="4 5">
    <name type="scientific">Sinosporangium album</name>
    <dbReference type="NCBI Taxonomy" id="504805"/>
    <lineage>
        <taxon>Bacteria</taxon>
        <taxon>Bacillati</taxon>
        <taxon>Actinomycetota</taxon>
        <taxon>Actinomycetes</taxon>
        <taxon>Streptosporangiales</taxon>
        <taxon>Streptosporangiaceae</taxon>
        <taxon>Sinosporangium</taxon>
    </lineage>
</organism>